<accession>A0ABP4ZXA2</accession>
<evidence type="ECO:0000313" key="3">
    <source>
        <dbReference type="EMBL" id="GAA1875933.1"/>
    </source>
</evidence>
<keyword evidence="4" id="KW-1185">Reference proteome</keyword>
<keyword evidence="2" id="KW-0732">Signal</keyword>
<feature type="region of interest" description="Disordered" evidence="1">
    <location>
        <begin position="42"/>
        <end position="63"/>
    </location>
</feature>
<feature type="signal peptide" evidence="2">
    <location>
        <begin position="1"/>
        <end position="31"/>
    </location>
</feature>
<reference evidence="4" key="1">
    <citation type="journal article" date="2019" name="Int. J. Syst. Evol. Microbiol.">
        <title>The Global Catalogue of Microorganisms (GCM) 10K type strain sequencing project: providing services to taxonomists for standard genome sequencing and annotation.</title>
        <authorList>
            <consortium name="The Broad Institute Genomics Platform"/>
            <consortium name="The Broad Institute Genome Sequencing Center for Infectious Disease"/>
            <person name="Wu L."/>
            <person name="Ma J."/>
        </authorList>
    </citation>
    <scope>NUCLEOTIDE SEQUENCE [LARGE SCALE GENOMIC DNA]</scope>
    <source>
        <strain evidence="4">JCM 14326</strain>
    </source>
</reference>
<feature type="chain" id="PRO_5045477243" description="Mce-associated membrane protein" evidence="2">
    <location>
        <begin position="32"/>
        <end position="213"/>
    </location>
</feature>
<comment type="caution">
    <text evidence="3">The sequence shown here is derived from an EMBL/GenBank/DDBJ whole genome shotgun (WGS) entry which is preliminary data.</text>
</comment>
<name>A0ABP4ZXA2_9MICO</name>
<dbReference type="EMBL" id="BAAANL010000012">
    <property type="protein sequence ID" value="GAA1875933.1"/>
    <property type="molecule type" value="Genomic_DNA"/>
</dbReference>
<organism evidence="3 4">
    <name type="scientific">Myceligenerans crystallogenes</name>
    <dbReference type="NCBI Taxonomy" id="316335"/>
    <lineage>
        <taxon>Bacteria</taxon>
        <taxon>Bacillati</taxon>
        <taxon>Actinomycetota</taxon>
        <taxon>Actinomycetes</taxon>
        <taxon>Micrococcales</taxon>
        <taxon>Promicromonosporaceae</taxon>
        <taxon>Myceligenerans</taxon>
    </lineage>
</organism>
<gene>
    <name evidence="3" type="ORF">GCM10009751_39540</name>
</gene>
<evidence type="ECO:0008006" key="5">
    <source>
        <dbReference type="Google" id="ProtNLM"/>
    </source>
</evidence>
<dbReference type="RefSeq" id="WP_344106431.1">
    <property type="nucleotide sequence ID" value="NZ_BAAANL010000012.1"/>
</dbReference>
<proteinExistence type="predicted"/>
<sequence>MHVRKRTIAAALSATLAVAAAVGLTACTSGAGEPAQTLEELQASESAAASAPAEVAPSPEADEKKQAVEAAKLAFDAFLKLDDDARQNIDSFDEKRYEEVAVDMALVDARGLFRTSYTKGYRSVGDSSWELLKTPKVDLKNKPKSEPPVRPTVELTVCIDTSAVDVVDRDGVSVVPEGGQSRYLSFVSVVDVDHPNDEWRVSDVGYTEDVKSC</sequence>
<evidence type="ECO:0000313" key="4">
    <source>
        <dbReference type="Proteomes" id="UP001501094"/>
    </source>
</evidence>
<evidence type="ECO:0000256" key="2">
    <source>
        <dbReference type="SAM" id="SignalP"/>
    </source>
</evidence>
<dbReference type="Proteomes" id="UP001501094">
    <property type="component" value="Unassembled WGS sequence"/>
</dbReference>
<protein>
    <recommendedName>
        <fullName evidence="5">Mce-associated membrane protein</fullName>
    </recommendedName>
</protein>
<dbReference type="PROSITE" id="PS51257">
    <property type="entry name" value="PROKAR_LIPOPROTEIN"/>
    <property type="match status" value="1"/>
</dbReference>
<feature type="compositionally biased region" description="Low complexity" evidence="1">
    <location>
        <begin position="43"/>
        <end position="59"/>
    </location>
</feature>
<evidence type="ECO:0000256" key="1">
    <source>
        <dbReference type="SAM" id="MobiDB-lite"/>
    </source>
</evidence>